<reference evidence="15" key="1">
    <citation type="journal article" date="2014" name="Int. J. Syst. Evol. Microbiol.">
        <title>Complete genome sequence of Corynebacterium casei LMG S-19264T (=DSM 44701T), isolated from a smear-ripened cheese.</title>
        <authorList>
            <consortium name="US DOE Joint Genome Institute (JGI-PGF)"/>
            <person name="Walter F."/>
            <person name="Albersmeier A."/>
            <person name="Kalinowski J."/>
            <person name="Ruckert C."/>
        </authorList>
    </citation>
    <scope>NUCLEOTIDE SEQUENCE</scope>
    <source>
        <strain evidence="15">CGMCC 1.15454</strain>
    </source>
</reference>
<reference evidence="15" key="2">
    <citation type="submission" date="2020-09" db="EMBL/GenBank/DDBJ databases">
        <authorList>
            <person name="Sun Q."/>
            <person name="Zhou Y."/>
        </authorList>
    </citation>
    <scope>NUCLEOTIDE SEQUENCE</scope>
    <source>
        <strain evidence="15">CGMCC 1.15454</strain>
    </source>
</reference>
<feature type="transmembrane region" description="Helical" evidence="13">
    <location>
        <begin position="92"/>
        <end position="113"/>
    </location>
</feature>
<accession>A0A9W5TZH3</accession>
<feature type="transmembrane region" description="Helical" evidence="13">
    <location>
        <begin position="119"/>
        <end position="141"/>
    </location>
</feature>
<feature type="transmembrane region" description="Helical" evidence="13">
    <location>
        <begin position="243"/>
        <end position="261"/>
    </location>
</feature>
<comment type="similarity">
    <text evidence="2">Belongs to the EamA transporter family.</text>
</comment>
<feature type="transmembrane region" description="Helical" evidence="13">
    <location>
        <begin position="6"/>
        <end position="22"/>
    </location>
</feature>
<evidence type="ECO:0000259" key="14">
    <source>
        <dbReference type="Pfam" id="PF00892"/>
    </source>
</evidence>
<dbReference type="RefSeq" id="WP_188725409.1">
    <property type="nucleotide sequence ID" value="NZ_BMJD01000024.1"/>
</dbReference>
<feature type="domain" description="EamA" evidence="14">
    <location>
        <begin position="6"/>
        <end position="136"/>
    </location>
</feature>
<evidence type="ECO:0000256" key="5">
    <source>
        <dbReference type="ARBA" id="ARBA00022516"/>
    </source>
</evidence>
<feature type="transmembrane region" description="Helical" evidence="13">
    <location>
        <begin position="216"/>
        <end position="237"/>
    </location>
</feature>
<keyword evidence="3" id="KW-0813">Transport</keyword>
<evidence type="ECO:0000256" key="1">
    <source>
        <dbReference type="ARBA" id="ARBA00004651"/>
    </source>
</evidence>
<evidence type="ECO:0000256" key="8">
    <source>
        <dbReference type="ARBA" id="ARBA00022692"/>
    </source>
</evidence>
<dbReference type="GO" id="GO:0022857">
    <property type="term" value="F:transmembrane transporter activity"/>
    <property type="evidence" value="ECO:0007669"/>
    <property type="project" value="InterPro"/>
</dbReference>
<evidence type="ECO:0000256" key="10">
    <source>
        <dbReference type="ARBA" id="ARBA00022989"/>
    </source>
</evidence>
<keyword evidence="4" id="KW-1003">Cell membrane</keyword>
<dbReference type="GO" id="GO:0009103">
    <property type="term" value="P:lipopolysaccharide biosynthetic process"/>
    <property type="evidence" value="ECO:0007669"/>
    <property type="project" value="UniProtKB-KW"/>
</dbReference>
<keyword evidence="12 13" id="KW-0472">Membrane</keyword>
<evidence type="ECO:0000256" key="7">
    <source>
        <dbReference type="ARBA" id="ARBA00022556"/>
    </source>
</evidence>
<keyword evidence="6" id="KW-0997">Cell inner membrane</keyword>
<keyword evidence="9" id="KW-0448">Lipopolysaccharide biosynthesis</keyword>
<gene>
    <name evidence="15" type="ORF">GCM10011409_28520</name>
</gene>
<feature type="transmembrane region" description="Helical" evidence="13">
    <location>
        <begin position="60"/>
        <end position="80"/>
    </location>
</feature>
<keyword evidence="10 13" id="KW-1133">Transmembrane helix</keyword>
<dbReference type="EMBL" id="BMJD01000024">
    <property type="protein sequence ID" value="GGB49200.1"/>
    <property type="molecule type" value="Genomic_DNA"/>
</dbReference>
<evidence type="ECO:0000256" key="2">
    <source>
        <dbReference type="ARBA" id="ARBA00007362"/>
    </source>
</evidence>
<evidence type="ECO:0000256" key="13">
    <source>
        <dbReference type="SAM" id="Phobius"/>
    </source>
</evidence>
<feature type="transmembrane region" description="Helical" evidence="13">
    <location>
        <begin position="173"/>
        <end position="195"/>
    </location>
</feature>
<dbReference type="PANTHER" id="PTHR30561">
    <property type="entry name" value="SMR FAMILY PROTON-DEPENDENT DRUG EFFLUX TRANSPORTER SUGE"/>
    <property type="match status" value="1"/>
</dbReference>
<protein>
    <recommendedName>
        <fullName evidence="14">EamA domain-containing protein</fullName>
    </recommendedName>
</protein>
<proteinExistence type="inferred from homology"/>
<comment type="caution">
    <text evidence="15">The sequence shown here is derived from an EMBL/GenBank/DDBJ whole genome shotgun (WGS) entry which is preliminary data.</text>
</comment>
<dbReference type="PANTHER" id="PTHR30561:SF1">
    <property type="entry name" value="MULTIDRUG TRANSPORTER EMRE"/>
    <property type="match status" value="1"/>
</dbReference>
<dbReference type="AlphaFoldDB" id="A0A9W5TZH3"/>
<feature type="transmembrane region" description="Helical" evidence="13">
    <location>
        <begin position="148"/>
        <end position="167"/>
    </location>
</feature>
<keyword evidence="16" id="KW-1185">Reference proteome</keyword>
<comment type="subcellular location">
    <subcellularLocation>
        <location evidence="1">Cell membrane</location>
        <topology evidence="1">Multi-pass membrane protein</topology>
    </subcellularLocation>
</comment>
<keyword evidence="8 13" id="KW-0812">Transmembrane</keyword>
<keyword evidence="5" id="KW-0444">Lipid biosynthesis</keyword>
<dbReference type="Proteomes" id="UP000621492">
    <property type="component" value="Unassembled WGS sequence"/>
</dbReference>
<feature type="domain" description="EamA" evidence="14">
    <location>
        <begin position="151"/>
        <end position="284"/>
    </location>
</feature>
<feature type="transmembrane region" description="Helical" evidence="13">
    <location>
        <begin position="270"/>
        <end position="286"/>
    </location>
</feature>
<evidence type="ECO:0000313" key="16">
    <source>
        <dbReference type="Proteomes" id="UP000621492"/>
    </source>
</evidence>
<dbReference type="GO" id="GO:0005886">
    <property type="term" value="C:plasma membrane"/>
    <property type="evidence" value="ECO:0007669"/>
    <property type="project" value="UniProtKB-SubCell"/>
</dbReference>
<evidence type="ECO:0000256" key="11">
    <source>
        <dbReference type="ARBA" id="ARBA00023098"/>
    </source>
</evidence>
<dbReference type="InterPro" id="IPR037185">
    <property type="entry name" value="EmrE-like"/>
</dbReference>
<dbReference type="InterPro" id="IPR000620">
    <property type="entry name" value="EamA_dom"/>
</dbReference>
<keyword evidence="7" id="KW-0441">Lipid A biosynthesis</keyword>
<evidence type="ECO:0000256" key="12">
    <source>
        <dbReference type="ARBA" id="ARBA00023136"/>
    </source>
</evidence>
<feature type="transmembrane region" description="Helical" evidence="13">
    <location>
        <begin position="34"/>
        <end position="54"/>
    </location>
</feature>
<evidence type="ECO:0000256" key="3">
    <source>
        <dbReference type="ARBA" id="ARBA00022448"/>
    </source>
</evidence>
<keyword evidence="11" id="KW-0443">Lipid metabolism</keyword>
<organism evidence="15 16">
    <name type="scientific">Lentibacillus populi</name>
    <dbReference type="NCBI Taxonomy" id="1827502"/>
    <lineage>
        <taxon>Bacteria</taxon>
        <taxon>Bacillati</taxon>
        <taxon>Bacillota</taxon>
        <taxon>Bacilli</taxon>
        <taxon>Bacillales</taxon>
        <taxon>Bacillaceae</taxon>
        <taxon>Lentibacillus</taxon>
    </lineage>
</organism>
<evidence type="ECO:0000313" key="15">
    <source>
        <dbReference type="EMBL" id="GGB49200.1"/>
    </source>
</evidence>
<evidence type="ECO:0000256" key="6">
    <source>
        <dbReference type="ARBA" id="ARBA00022519"/>
    </source>
</evidence>
<evidence type="ECO:0000256" key="9">
    <source>
        <dbReference type="ARBA" id="ARBA00022985"/>
    </source>
</evidence>
<dbReference type="Gene3D" id="1.10.3730.20">
    <property type="match status" value="1"/>
</dbReference>
<dbReference type="SUPFAM" id="SSF103481">
    <property type="entry name" value="Multidrug resistance efflux transporter EmrE"/>
    <property type="match status" value="2"/>
</dbReference>
<sequence length="287" mass="31291">MSLLAFSLIFLSACMHATWNYLAKKSDSGSTFVWLYLTVSTIVYAPVIIIFSFFQHFNIGWTEVLFIIGSAILHLVYSVTLQKGYKVGDLSVIYPIARGTGPLLVAIFAIFLFDEQLNWIGVVGVALIVISVFILSGGFQVIKKANSLLPIGYGLLIGIMIAGYTLLDKGAVSIVFVSPLLLNYASILGQFLLLSPVAKKQWSQVKSDWQQHRKEAIGIGILNPLAYILILTTMMFTPVSHVAPVREVSILIGAIMGTYLLREGFGIRRVIASGTMVLGIIALTLSG</sequence>
<evidence type="ECO:0000256" key="4">
    <source>
        <dbReference type="ARBA" id="ARBA00022475"/>
    </source>
</evidence>
<name>A0A9W5TZH3_9BACI</name>
<dbReference type="InterPro" id="IPR000390">
    <property type="entry name" value="Small_drug/metabolite_transptr"/>
</dbReference>
<dbReference type="Pfam" id="PF00892">
    <property type="entry name" value="EamA"/>
    <property type="match status" value="2"/>
</dbReference>